<dbReference type="OrthoDB" id="10294612at2759"/>
<gene>
    <name evidence="2" type="primary">Acey_s0003.g1200</name>
    <name evidence="2" type="ORF">Y032_0003g1200</name>
</gene>
<feature type="signal peptide" evidence="1">
    <location>
        <begin position="1"/>
        <end position="18"/>
    </location>
</feature>
<dbReference type="Proteomes" id="UP000024635">
    <property type="component" value="Unassembled WGS sequence"/>
</dbReference>
<evidence type="ECO:0000313" key="3">
    <source>
        <dbReference type="Proteomes" id="UP000024635"/>
    </source>
</evidence>
<proteinExistence type="predicted"/>
<dbReference type="AlphaFoldDB" id="A0A016VVU7"/>
<sequence>MQALLLTVFSIAFVAVNGGKLPCRLPVDYIATIDEFVNGLRAEHQLVELTYDREMQGEAMREKEKPGYAAGKGYGVIRFAGAFQDNLDEILKSSLEGESEMLHPGAKRYGCWLSLRQEDCNLAVTCVIDRK</sequence>
<feature type="chain" id="PRO_5001493869" description="SCP domain-containing protein" evidence="1">
    <location>
        <begin position="19"/>
        <end position="131"/>
    </location>
</feature>
<evidence type="ECO:0008006" key="4">
    <source>
        <dbReference type="Google" id="ProtNLM"/>
    </source>
</evidence>
<accession>A0A016VVU7</accession>
<keyword evidence="3" id="KW-1185">Reference proteome</keyword>
<dbReference type="EMBL" id="JARK01001339">
    <property type="protein sequence ID" value="EYC31724.1"/>
    <property type="molecule type" value="Genomic_DNA"/>
</dbReference>
<protein>
    <recommendedName>
        <fullName evidence="4">SCP domain-containing protein</fullName>
    </recommendedName>
</protein>
<reference evidence="3" key="1">
    <citation type="journal article" date="2015" name="Nat. Genet.">
        <title>The genome and transcriptome of the zoonotic hookworm Ancylostoma ceylanicum identify infection-specific gene families.</title>
        <authorList>
            <person name="Schwarz E.M."/>
            <person name="Hu Y."/>
            <person name="Antoshechkin I."/>
            <person name="Miller M.M."/>
            <person name="Sternberg P.W."/>
            <person name="Aroian R.V."/>
        </authorList>
    </citation>
    <scope>NUCLEOTIDE SEQUENCE</scope>
    <source>
        <strain evidence="3">HY135</strain>
    </source>
</reference>
<evidence type="ECO:0000313" key="2">
    <source>
        <dbReference type="EMBL" id="EYC31724.1"/>
    </source>
</evidence>
<name>A0A016VVU7_9BILA</name>
<evidence type="ECO:0000256" key="1">
    <source>
        <dbReference type="SAM" id="SignalP"/>
    </source>
</evidence>
<organism evidence="2 3">
    <name type="scientific">Ancylostoma ceylanicum</name>
    <dbReference type="NCBI Taxonomy" id="53326"/>
    <lineage>
        <taxon>Eukaryota</taxon>
        <taxon>Metazoa</taxon>
        <taxon>Ecdysozoa</taxon>
        <taxon>Nematoda</taxon>
        <taxon>Chromadorea</taxon>
        <taxon>Rhabditida</taxon>
        <taxon>Rhabditina</taxon>
        <taxon>Rhabditomorpha</taxon>
        <taxon>Strongyloidea</taxon>
        <taxon>Ancylostomatidae</taxon>
        <taxon>Ancylostomatinae</taxon>
        <taxon>Ancylostoma</taxon>
    </lineage>
</organism>
<comment type="caution">
    <text evidence="2">The sequence shown here is derived from an EMBL/GenBank/DDBJ whole genome shotgun (WGS) entry which is preliminary data.</text>
</comment>
<keyword evidence="1" id="KW-0732">Signal</keyword>